<protein>
    <recommendedName>
        <fullName evidence="2">SMP-30/Gluconolactonase/LRE-like region domain-containing protein</fullName>
    </recommendedName>
</protein>
<reference evidence="1" key="1">
    <citation type="submission" date="2019-08" db="EMBL/GenBank/DDBJ databases">
        <authorList>
            <person name="Kucharzyk K."/>
            <person name="Murdoch R.W."/>
            <person name="Higgins S."/>
            <person name="Loffler F."/>
        </authorList>
    </citation>
    <scope>NUCLEOTIDE SEQUENCE</scope>
</reference>
<proteinExistence type="predicted"/>
<comment type="caution">
    <text evidence="1">The sequence shown here is derived from an EMBL/GenBank/DDBJ whole genome shotgun (WGS) entry which is preliminary data.</text>
</comment>
<dbReference type="AlphaFoldDB" id="A0A645HJZ0"/>
<sequence>MLAFSLSQVRKTPAQASEGKVLATFTTLDGIDLMSAAPDGSLYFGGSGGRLFRITPKGETQVLASGWPKIMGVAYDAAHRRVLAAVAAADVNSAASIRIVPVD</sequence>
<evidence type="ECO:0008006" key="2">
    <source>
        <dbReference type="Google" id="ProtNLM"/>
    </source>
</evidence>
<evidence type="ECO:0000313" key="1">
    <source>
        <dbReference type="EMBL" id="MPN38916.1"/>
    </source>
</evidence>
<name>A0A645HJZ0_9ZZZZ</name>
<organism evidence="1">
    <name type="scientific">bioreactor metagenome</name>
    <dbReference type="NCBI Taxonomy" id="1076179"/>
    <lineage>
        <taxon>unclassified sequences</taxon>
        <taxon>metagenomes</taxon>
        <taxon>ecological metagenomes</taxon>
    </lineage>
</organism>
<accession>A0A645HJZ0</accession>
<dbReference type="SUPFAM" id="SSF63829">
    <property type="entry name" value="Calcium-dependent phosphotriesterase"/>
    <property type="match status" value="1"/>
</dbReference>
<gene>
    <name evidence="1" type="ORF">SDC9_186441</name>
</gene>
<dbReference type="EMBL" id="VSSQ01094432">
    <property type="protein sequence ID" value="MPN38916.1"/>
    <property type="molecule type" value="Genomic_DNA"/>
</dbReference>